<keyword evidence="9" id="KW-0807">Transducer</keyword>
<comment type="subcellular location">
    <subcellularLocation>
        <location evidence="1">Cell membrane</location>
        <topology evidence="1">Multi-pass membrane protein</topology>
    </subcellularLocation>
</comment>
<dbReference type="PANTHER" id="PTHR21137:SF35">
    <property type="entry name" value="ODORANT RECEPTOR 19A-RELATED"/>
    <property type="match status" value="1"/>
</dbReference>
<dbReference type="PANTHER" id="PTHR21137">
    <property type="entry name" value="ODORANT RECEPTOR"/>
    <property type="match status" value="1"/>
</dbReference>
<keyword evidence="3" id="KW-0716">Sensory transduction</keyword>
<keyword evidence="12" id="KW-1185">Reference proteome</keyword>
<dbReference type="GO" id="GO:0004984">
    <property type="term" value="F:olfactory receptor activity"/>
    <property type="evidence" value="ECO:0007669"/>
    <property type="project" value="InterPro"/>
</dbReference>
<reference evidence="11" key="1">
    <citation type="submission" date="2024-04" db="EMBL/GenBank/DDBJ databases">
        <authorList>
            <consortium name="Molecular Ecology Group"/>
        </authorList>
    </citation>
    <scope>NUCLEOTIDE SEQUENCE</scope>
</reference>
<evidence type="ECO:0000256" key="4">
    <source>
        <dbReference type="ARBA" id="ARBA00022692"/>
    </source>
</evidence>
<evidence type="ECO:0000256" key="8">
    <source>
        <dbReference type="ARBA" id="ARBA00023170"/>
    </source>
</evidence>
<evidence type="ECO:0000256" key="7">
    <source>
        <dbReference type="ARBA" id="ARBA00023136"/>
    </source>
</evidence>
<feature type="transmembrane region" description="Helical" evidence="10">
    <location>
        <begin position="7"/>
        <end position="27"/>
    </location>
</feature>
<evidence type="ECO:0000256" key="2">
    <source>
        <dbReference type="ARBA" id="ARBA00022475"/>
    </source>
</evidence>
<organism evidence="11 12">
    <name type="scientific">Lasius platythorax</name>
    <dbReference type="NCBI Taxonomy" id="488582"/>
    <lineage>
        <taxon>Eukaryota</taxon>
        <taxon>Metazoa</taxon>
        <taxon>Ecdysozoa</taxon>
        <taxon>Arthropoda</taxon>
        <taxon>Hexapoda</taxon>
        <taxon>Insecta</taxon>
        <taxon>Pterygota</taxon>
        <taxon>Neoptera</taxon>
        <taxon>Endopterygota</taxon>
        <taxon>Hymenoptera</taxon>
        <taxon>Apocrita</taxon>
        <taxon>Aculeata</taxon>
        <taxon>Formicoidea</taxon>
        <taxon>Formicidae</taxon>
        <taxon>Formicinae</taxon>
        <taxon>Lasius</taxon>
        <taxon>Lasius</taxon>
    </lineage>
</organism>
<evidence type="ECO:0000256" key="3">
    <source>
        <dbReference type="ARBA" id="ARBA00022606"/>
    </source>
</evidence>
<dbReference type="AlphaFoldDB" id="A0AAV2PA28"/>
<evidence type="ECO:0000256" key="5">
    <source>
        <dbReference type="ARBA" id="ARBA00022725"/>
    </source>
</evidence>
<protein>
    <submittedName>
        <fullName evidence="11">Uncharacterized protein</fullName>
    </submittedName>
</protein>
<dbReference type="GO" id="GO:0007165">
    <property type="term" value="P:signal transduction"/>
    <property type="evidence" value="ECO:0007669"/>
    <property type="project" value="UniProtKB-KW"/>
</dbReference>
<keyword evidence="7 10" id="KW-0472">Membrane</keyword>
<keyword evidence="8" id="KW-0675">Receptor</keyword>
<proteinExistence type="predicted"/>
<evidence type="ECO:0000313" key="12">
    <source>
        <dbReference type="Proteomes" id="UP001497644"/>
    </source>
</evidence>
<sequence length="135" mass="15741">MEKILRQICFVELVECTFNLCMLGYYIITEWYEESTNTIITYIMVLTSMMFNIFIFCFIGELVTDQCKKVGEAAYMINWYQLPHKTVLDLILIILRSRIVIKITAGKIFHMSIPTFGVVIKTSVTYLNMLRALTV</sequence>
<evidence type="ECO:0000256" key="10">
    <source>
        <dbReference type="SAM" id="Phobius"/>
    </source>
</evidence>
<keyword evidence="4 10" id="KW-0812">Transmembrane</keyword>
<keyword evidence="5" id="KW-0552">Olfaction</keyword>
<dbReference type="EMBL" id="OZ034832">
    <property type="protein sequence ID" value="CAL1689197.1"/>
    <property type="molecule type" value="Genomic_DNA"/>
</dbReference>
<accession>A0AAV2PA28</accession>
<keyword evidence="2" id="KW-1003">Cell membrane</keyword>
<keyword evidence="6 10" id="KW-1133">Transmembrane helix</keyword>
<evidence type="ECO:0000313" key="11">
    <source>
        <dbReference type="EMBL" id="CAL1689197.1"/>
    </source>
</evidence>
<dbReference type="GO" id="GO:0005549">
    <property type="term" value="F:odorant binding"/>
    <property type="evidence" value="ECO:0007669"/>
    <property type="project" value="InterPro"/>
</dbReference>
<evidence type="ECO:0000256" key="9">
    <source>
        <dbReference type="ARBA" id="ARBA00023224"/>
    </source>
</evidence>
<dbReference type="Proteomes" id="UP001497644">
    <property type="component" value="Chromosome 9"/>
</dbReference>
<gene>
    <name evidence="11" type="ORF">LPLAT_LOCUS14171</name>
</gene>
<feature type="transmembrane region" description="Helical" evidence="10">
    <location>
        <begin position="39"/>
        <end position="59"/>
    </location>
</feature>
<evidence type="ECO:0000256" key="1">
    <source>
        <dbReference type="ARBA" id="ARBA00004651"/>
    </source>
</evidence>
<evidence type="ECO:0000256" key="6">
    <source>
        <dbReference type="ARBA" id="ARBA00022989"/>
    </source>
</evidence>
<dbReference type="Pfam" id="PF02949">
    <property type="entry name" value="7tm_6"/>
    <property type="match status" value="1"/>
</dbReference>
<dbReference type="InterPro" id="IPR004117">
    <property type="entry name" value="7tm6_olfct_rcpt"/>
</dbReference>
<dbReference type="GO" id="GO:0005886">
    <property type="term" value="C:plasma membrane"/>
    <property type="evidence" value="ECO:0007669"/>
    <property type="project" value="UniProtKB-SubCell"/>
</dbReference>
<name>A0AAV2PA28_9HYME</name>